<protein>
    <recommendedName>
        <fullName evidence="3">MBL fold metallo-hydrolase</fullName>
    </recommendedName>
</protein>
<accession>A0ABW8A6W4</accession>
<dbReference type="Proteomes" id="UP001612928">
    <property type="component" value="Unassembled WGS sequence"/>
</dbReference>
<comment type="caution">
    <text evidence="1">The sequence shown here is derived from an EMBL/GenBank/DDBJ whole genome shotgun (WGS) entry which is preliminary data.</text>
</comment>
<sequence>MPRAAAGVFTLDRAETLRSFRTLAEIDANVACVGHGEPIAGPRTRLGAVAAALTP</sequence>
<dbReference type="EMBL" id="JBITMB010000004">
    <property type="protein sequence ID" value="MFI7442300.1"/>
    <property type="molecule type" value="Genomic_DNA"/>
</dbReference>
<organism evidence="1 2">
    <name type="scientific">Nonomuraea indica</name>
    <dbReference type="NCBI Taxonomy" id="1581193"/>
    <lineage>
        <taxon>Bacteria</taxon>
        <taxon>Bacillati</taxon>
        <taxon>Actinomycetota</taxon>
        <taxon>Actinomycetes</taxon>
        <taxon>Streptosporangiales</taxon>
        <taxon>Streptosporangiaceae</taxon>
        <taxon>Nonomuraea</taxon>
    </lineage>
</organism>
<evidence type="ECO:0008006" key="3">
    <source>
        <dbReference type="Google" id="ProtNLM"/>
    </source>
</evidence>
<evidence type="ECO:0000313" key="1">
    <source>
        <dbReference type="EMBL" id="MFI7442300.1"/>
    </source>
</evidence>
<evidence type="ECO:0000313" key="2">
    <source>
        <dbReference type="Proteomes" id="UP001612928"/>
    </source>
</evidence>
<gene>
    <name evidence="1" type="ORF">ACIBP5_20230</name>
</gene>
<proteinExistence type="predicted"/>
<keyword evidence="2" id="KW-1185">Reference proteome</keyword>
<dbReference type="RefSeq" id="WP_397022255.1">
    <property type="nucleotide sequence ID" value="NZ_JBITMB010000004.1"/>
</dbReference>
<name>A0ABW8A6W4_9ACTN</name>
<reference evidence="1 2" key="1">
    <citation type="submission" date="2024-10" db="EMBL/GenBank/DDBJ databases">
        <title>The Natural Products Discovery Center: Release of the First 8490 Sequenced Strains for Exploring Actinobacteria Biosynthetic Diversity.</title>
        <authorList>
            <person name="Kalkreuter E."/>
            <person name="Kautsar S.A."/>
            <person name="Yang D."/>
            <person name="Bader C.D."/>
            <person name="Teijaro C.N."/>
            <person name="Fluegel L."/>
            <person name="Davis C.M."/>
            <person name="Simpson J.R."/>
            <person name="Lauterbach L."/>
            <person name="Steele A.D."/>
            <person name="Gui C."/>
            <person name="Meng S."/>
            <person name="Li G."/>
            <person name="Viehrig K."/>
            <person name="Ye F."/>
            <person name="Su P."/>
            <person name="Kiefer A.F."/>
            <person name="Nichols A."/>
            <person name="Cepeda A.J."/>
            <person name="Yan W."/>
            <person name="Fan B."/>
            <person name="Jiang Y."/>
            <person name="Adhikari A."/>
            <person name="Zheng C.-J."/>
            <person name="Schuster L."/>
            <person name="Cowan T.M."/>
            <person name="Smanski M.J."/>
            <person name="Chevrette M.G."/>
            <person name="De Carvalho L.P.S."/>
            <person name="Shen B."/>
        </authorList>
    </citation>
    <scope>NUCLEOTIDE SEQUENCE [LARGE SCALE GENOMIC DNA]</scope>
    <source>
        <strain evidence="1 2">NPDC049503</strain>
    </source>
</reference>